<keyword evidence="2" id="KW-1185">Reference proteome</keyword>
<accession>A0ABT9DBD9</accession>
<dbReference type="RefSeq" id="WP_304599936.1">
    <property type="nucleotide sequence ID" value="NZ_JAUQYO010000001.1"/>
</dbReference>
<sequence length="77" mass="8423">MPGRRRKIRLTHDEILVLFDLVHRWQGGPSPDTVLLAHPGEAAALRRLAEVLAPEVDGVYDARYAEAVDAARAALAP</sequence>
<name>A0ABT9DBD9_9CELL</name>
<proteinExistence type="predicted"/>
<gene>
    <name evidence="1" type="ORF">Q6348_03495</name>
</gene>
<protein>
    <submittedName>
        <fullName evidence="1">Uncharacterized protein</fullName>
    </submittedName>
</protein>
<dbReference type="Proteomes" id="UP001232536">
    <property type="component" value="Unassembled WGS sequence"/>
</dbReference>
<organism evidence="1 2">
    <name type="scientific">Actinotalea lenta</name>
    <dbReference type="NCBI Taxonomy" id="3064654"/>
    <lineage>
        <taxon>Bacteria</taxon>
        <taxon>Bacillati</taxon>
        <taxon>Actinomycetota</taxon>
        <taxon>Actinomycetes</taxon>
        <taxon>Micrococcales</taxon>
        <taxon>Cellulomonadaceae</taxon>
        <taxon>Actinotalea</taxon>
    </lineage>
</organism>
<comment type="caution">
    <text evidence="1">The sequence shown here is derived from an EMBL/GenBank/DDBJ whole genome shotgun (WGS) entry which is preliminary data.</text>
</comment>
<evidence type="ECO:0000313" key="1">
    <source>
        <dbReference type="EMBL" id="MDO8106257.1"/>
    </source>
</evidence>
<reference evidence="1 2" key="1">
    <citation type="submission" date="2023-07" db="EMBL/GenBank/DDBJ databases">
        <title>Description of novel actinomycetes strains, isolated from tidal flat sediment.</title>
        <authorList>
            <person name="Lu C."/>
        </authorList>
    </citation>
    <scope>NUCLEOTIDE SEQUENCE [LARGE SCALE GENOMIC DNA]</scope>
    <source>
        <strain evidence="1 2">SYSU T00b441</strain>
    </source>
</reference>
<evidence type="ECO:0000313" key="2">
    <source>
        <dbReference type="Proteomes" id="UP001232536"/>
    </source>
</evidence>
<dbReference type="EMBL" id="JAUQYP010000001">
    <property type="protein sequence ID" value="MDO8106257.1"/>
    <property type="molecule type" value="Genomic_DNA"/>
</dbReference>